<organism evidence="2 3">
    <name type="scientific">Paraphaeosphaeria minitans</name>
    <dbReference type="NCBI Taxonomy" id="565426"/>
    <lineage>
        <taxon>Eukaryota</taxon>
        <taxon>Fungi</taxon>
        <taxon>Dikarya</taxon>
        <taxon>Ascomycota</taxon>
        <taxon>Pezizomycotina</taxon>
        <taxon>Dothideomycetes</taxon>
        <taxon>Pleosporomycetidae</taxon>
        <taxon>Pleosporales</taxon>
        <taxon>Massarineae</taxon>
        <taxon>Didymosphaeriaceae</taxon>
        <taxon>Paraphaeosphaeria</taxon>
    </lineage>
</organism>
<accession>A0A9P6KKW6</accession>
<keyword evidence="3" id="KW-1185">Reference proteome</keyword>
<name>A0A9P6KKW6_9PLEO</name>
<reference evidence="2" key="1">
    <citation type="journal article" date="2020" name="Mol. Plant Microbe Interact.">
        <title>Genome Sequence of the Biocontrol Agent Coniothyrium minitans strain Conio (IMI 134523).</title>
        <authorList>
            <person name="Patel D."/>
            <person name="Shittu T.A."/>
            <person name="Baroncelli R."/>
            <person name="Muthumeenakshi S."/>
            <person name="Osborne T.H."/>
            <person name="Janganan T.K."/>
            <person name="Sreenivasaprasad S."/>
        </authorList>
    </citation>
    <scope>NUCLEOTIDE SEQUENCE</scope>
    <source>
        <strain evidence="2">Conio</strain>
    </source>
</reference>
<dbReference type="InterPro" id="IPR035965">
    <property type="entry name" value="PAS-like_dom_sf"/>
</dbReference>
<dbReference type="Pfam" id="PF08446">
    <property type="entry name" value="PAS_2"/>
    <property type="match status" value="1"/>
</dbReference>
<keyword evidence="2" id="KW-0418">Kinase</keyword>
<evidence type="ECO:0000313" key="3">
    <source>
        <dbReference type="Proteomes" id="UP000756921"/>
    </source>
</evidence>
<gene>
    <name evidence="2" type="ORF">PMIN01_11964</name>
</gene>
<feature type="domain" description="PAS fold-2" evidence="1">
    <location>
        <begin position="61"/>
        <end position="111"/>
    </location>
</feature>
<dbReference type="EMBL" id="WJXW01000015">
    <property type="protein sequence ID" value="KAF9730031.1"/>
    <property type="molecule type" value="Genomic_DNA"/>
</dbReference>
<dbReference type="GO" id="GO:0006355">
    <property type="term" value="P:regulation of DNA-templated transcription"/>
    <property type="evidence" value="ECO:0007669"/>
    <property type="project" value="InterPro"/>
</dbReference>
<dbReference type="GO" id="GO:0016301">
    <property type="term" value="F:kinase activity"/>
    <property type="evidence" value="ECO:0007669"/>
    <property type="project" value="UniProtKB-KW"/>
</dbReference>
<dbReference type="Gene3D" id="3.30.450.20">
    <property type="entry name" value="PAS domain"/>
    <property type="match status" value="1"/>
</dbReference>
<dbReference type="SUPFAM" id="SSF55785">
    <property type="entry name" value="PYP-like sensor domain (PAS domain)"/>
    <property type="match status" value="1"/>
</dbReference>
<proteinExistence type="predicted"/>
<dbReference type="OrthoDB" id="5242421at2759"/>
<sequence length="122" mass="12953">MSRSPSLKPDQPPSADADLIKSAAGSLGDIGGPFKHRFKHVATEGGHAVITGRDGDTLQRCEDEPIHIPGAIQGFGLLVALQEDPGGSGSLPVRIVSENAKRILGRSPQKPFALEEFLRHLI</sequence>
<evidence type="ECO:0000313" key="2">
    <source>
        <dbReference type="EMBL" id="KAF9730031.1"/>
    </source>
</evidence>
<protein>
    <submittedName>
        <fullName evidence="2">Sensor histidine kinase response</fullName>
    </submittedName>
</protein>
<dbReference type="InterPro" id="IPR013654">
    <property type="entry name" value="PAS_2"/>
</dbReference>
<evidence type="ECO:0000259" key="1">
    <source>
        <dbReference type="Pfam" id="PF08446"/>
    </source>
</evidence>
<dbReference type="AlphaFoldDB" id="A0A9P6KKW6"/>
<keyword evidence="2" id="KW-0808">Transferase</keyword>
<comment type="caution">
    <text evidence="2">The sequence shown here is derived from an EMBL/GenBank/DDBJ whole genome shotgun (WGS) entry which is preliminary data.</text>
</comment>
<dbReference type="Proteomes" id="UP000756921">
    <property type="component" value="Unassembled WGS sequence"/>
</dbReference>